<feature type="domain" description="Hydantoinase B/oxoprolinase" evidence="1">
    <location>
        <begin position="6"/>
        <end position="98"/>
    </location>
</feature>
<dbReference type="EC" id="3.5.2.14" evidence="2"/>
<proteinExistence type="predicted"/>
<organism evidence="2">
    <name type="scientific">hydrothermal vent metagenome</name>
    <dbReference type="NCBI Taxonomy" id="652676"/>
    <lineage>
        <taxon>unclassified sequences</taxon>
        <taxon>metagenomes</taxon>
        <taxon>ecological metagenomes</taxon>
    </lineage>
</organism>
<name>A0A3B0RMU1_9ZZZZ</name>
<sequence>MTEKIDKVLVSIIGRALKAISDEMSLSMEKTTRSPILCEAKDFVTGLYDANGYMLEQTENLPILSFSLSPVCQHIAEKYKDNVYPGDVFFHNDVFTLGNQ</sequence>
<dbReference type="AlphaFoldDB" id="A0A3B0RMU1"/>
<evidence type="ECO:0000259" key="1">
    <source>
        <dbReference type="Pfam" id="PF02538"/>
    </source>
</evidence>
<dbReference type="InterPro" id="IPR003692">
    <property type="entry name" value="Hydantoinase_B"/>
</dbReference>
<protein>
    <submittedName>
        <fullName evidence="2">N-methylhydantoinase B</fullName>
        <ecNumber evidence="2">3.5.2.14</ecNumber>
    </submittedName>
</protein>
<evidence type="ECO:0000313" key="2">
    <source>
        <dbReference type="EMBL" id="VAV93417.1"/>
    </source>
</evidence>
<keyword evidence="2" id="KW-0378">Hydrolase</keyword>
<dbReference type="EMBL" id="UOEF01000164">
    <property type="protein sequence ID" value="VAV93417.1"/>
    <property type="molecule type" value="Genomic_DNA"/>
</dbReference>
<reference evidence="2" key="1">
    <citation type="submission" date="2018-06" db="EMBL/GenBank/DDBJ databases">
        <authorList>
            <person name="Zhirakovskaya E."/>
        </authorList>
    </citation>
    <scope>NUCLEOTIDE SEQUENCE</scope>
</reference>
<dbReference type="GO" id="GO:0047423">
    <property type="term" value="F:N-methylhydantoinase (ATP-hydrolyzing) activity"/>
    <property type="evidence" value="ECO:0007669"/>
    <property type="project" value="UniProtKB-EC"/>
</dbReference>
<dbReference type="Pfam" id="PF02538">
    <property type="entry name" value="Hydantoinase_B"/>
    <property type="match status" value="1"/>
</dbReference>
<feature type="non-terminal residue" evidence="2">
    <location>
        <position position="100"/>
    </location>
</feature>
<gene>
    <name evidence="2" type="ORF">MNBD_ALPHA04-370</name>
</gene>
<accession>A0A3B0RMU1</accession>